<dbReference type="Gene3D" id="3.30.110.70">
    <property type="entry name" value="Hypothetical protein apc22750. Chain B"/>
    <property type="match status" value="1"/>
</dbReference>
<dbReference type="EMBL" id="PIQF01000001">
    <property type="protein sequence ID" value="RUO77283.1"/>
    <property type="molecule type" value="Genomic_DNA"/>
</dbReference>
<name>A0A432ZHA4_9GAMM</name>
<dbReference type="Proteomes" id="UP000287908">
    <property type="component" value="Unassembled WGS sequence"/>
</dbReference>
<gene>
    <name evidence="2" type="ORF">CWI81_02005</name>
</gene>
<sequence length="141" mass="15442">MLRKSFVSSVKVLSFVTALLTLAGCSQFQWQNPFALVAPVNQPTESKSSASDPNDIDVLTNADSRNYRLLSIVTGDSCQLRLDQPPASQQQAIQSMRIDAARFGAQAIIENHCYQLPSTRHSSCYTQVSCFGKAVSRVSNN</sequence>
<reference evidence="2 3" key="1">
    <citation type="journal article" date="2011" name="Front. Microbiol.">
        <title>Genomic signatures of strain selection and enhancement in Bacillus atrophaeus var. globigii, a historical biowarfare simulant.</title>
        <authorList>
            <person name="Gibbons H.S."/>
            <person name="Broomall S.M."/>
            <person name="McNew L.A."/>
            <person name="Daligault H."/>
            <person name="Chapman C."/>
            <person name="Bruce D."/>
            <person name="Karavis M."/>
            <person name="Krepps M."/>
            <person name="McGregor P.A."/>
            <person name="Hong C."/>
            <person name="Park K.H."/>
            <person name="Akmal A."/>
            <person name="Feldman A."/>
            <person name="Lin J.S."/>
            <person name="Chang W.E."/>
            <person name="Higgs B.W."/>
            <person name="Demirev P."/>
            <person name="Lindquist J."/>
            <person name="Liem A."/>
            <person name="Fochler E."/>
            <person name="Read T.D."/>
            <person name="Tapia R."/>
            <person name="Johnson S."/>
            <person name="Bishop-Lilly K.A."/>
            <person name="Detter C."/>
            <person name="Han C."/>
            <person name="Sozhamannan S."/>
            <person name="Rosenzweig C.N."/>
            <person name="Skowronski E.W."/>
        </authorList>
    </citation>
    <scope>NUCLEOTIDE SEQUENCE [LARGE SCALE GENOMIC DNA]</scope>
    <source>
        <strain evidence="2 3">CL-SP19</strain>
    </source>
</reference>
<keyword evidence="1" id="KW-0732">Signal</keyword>
<evidence type="ECO:0008006" key="4">
    <source>
        <dbReference type="Google" id="ProtNLM"/>
    </source>
</evidence>
<dbReference type="InterPro" id="IPR030852">
    <property type="entry name" value="RcsF"/>
</dbReference>
<dbReference type="GO" id="GO:0009279">
    <property type="term" value="C:cell outer membrane"/>
    <property type="evidence" value="ECO:0007669"/>
    <property type="project" value="InterPro"/>
</dbReference>
<keyword evidence="3" id="KW-1185">Reference proteome</keyword>
<dbReference type="Pfam" id="PF16358">
    <property type="entry name" value="RcsF"/>
    <property type="match status" value="1"/>
</dbReference>
<comment type="caution">
    <text evidence="2">The sequence shown here is derived from an EMBL/GenBank/DDBJ whole genome shotgun (WGS) entry which is preliminary data.</text>
</comment>
<organism evidence="2 3">
    <name type="scientific">Idiomarina seosinensis</name>
    <dbReference type="NCBI Taxonomy" id="281739"/>
    <lineage>
        <taxon>Bacteria</taxon>
        <taxon>Pseudomonadati</taxon>
        <taxon>Pseudomonadota</taxon>
        <taxon>Gammaproteobacteria</taxon>
        <taxon>Alteromonadales</taxon>
        <taxon>Idiomarinaceae</taxon>
        <taxon>Idiomarina</taxon>
    </lineage>
</organism>
<evidence type="ECO:0000313" key="3">
    <source>
        <dbReference type="Proteomes" id="UP000287908"/>
    </source>
</evidence>
<feature type="chain" id="PRO_5019459325" description="RcsF protein" evidence="1">
    <location>
        <begin position="24"/>
        <end position="141"/>
    </location>
</feature>
<dbReference type="PROSITE" id="PS51257">
    <property type="entry name" value="PROKAR_LIPOPROTEIN"/>
    <property type="match status" value="1"/>
</dbReference>
<feature type="signal peptide" evidence="1">
    <location>
        <begin position="1"/>
        <end position="23"/>
    </location>
</feature>
<proteinExistence type="predicted"/>
<evidence type="ECO:0000313" key="2">
    <source>
        <dbReference type="EMBL" id="RUO77283.1"/>
    </source>
</evidence>
<dbReference type="GO" id="GO:0035556">
    <property type="term" value="P:intracellular signal transduction"/>
    <property type="evidence" value="ECO:0007669"/>
    <property type="project" value="InterPro"/>
</dbReference>
<accession>A0A432ZHA4</accession>
<evidence type="ECO:0000256" key="1">
    <source>
        <dbReference type="SAM" id="SignalP"/>
    </source>
</evidence>
<protein>
    <recommendedName>
        <fullName evidence="4">RcsF protein</fullName>
    </recommendedName>
</protein>
<dbReference type="AlphaFoldDB" id="A0A432ZHA4"/>